<dbReference type="EMBL" id="CP058910">
    <property type="protein sequence ID" value="QLH79038.1"/>
    <property type="molecule type" value="Genomic_DNA"/>
</dbReference>
<dbReference type="PANTHER" id="PTHR33653">
    <property type="entry name" value="RIBONUCLEASE VAPC2"/>
    <property type="match status" value="1"/>
</dbReference>
<dbReference type="Pfam" id="PF01850">
    <property type="entry name" value="PIN"/>
    <property type="match status" value="1"/>
</dbReference>
<evidence type="ECO:0000313" key="9">
    <source>
        <dbReference type="Proteomes" id="UP000509667"/>
    </source>
</evidence>
<dbReference type="RefSeq" id="WP_179908913.1">
    <property type="nucleotide sequence ID" value="NZ_CP058910.1"/>
</dbReference>
<accession>A0A7D5P777</accession>
<evidence type="ECO:0000259" key="7">
    <source>
        <dbReference type="Pfam" id="PF01850"/>
    </source>
</evidence>
<feature type="domain" description="PIN" evidence="7">
    <location>
        <begin position="3"/>
        <end position="114"/>
    </location>
</feature>
<comment type="similarity">
    <text evidence="6">Belongs to the PINc/VapC protein family.</text>
</comment>
<reference evidence="8 9" key="1">
    <citation type="submission" date="2020-07" db="EMBL/GenBank/DDBJ databases">
        <title>Halosimplex pelagicum sp. nov. and Halosimplex rubrum sp. nov., isolated from salted brown alga Laminaria, and emended description of the genus Halosimplex.</title>
        <authorList>
            <person name="Cui H."/>
        </authorList>
    </citation>
    <scope>NUCLEOTIDE SEQUENCE [LARGE SCALE GENOMIC DNA]</scope>
    <source>
        <strain evidence="8 9">R27</strain>
    </source>
</reference>
<keyword evidence="3" id="KW-0479">Metal-binding</keyword>
<gene>
    <name evidence="8" type="ORF">HZS55_17815</name>
</gene>
<dbReference type="GeneID" id="56079760"/>
<keyword evidence="9" id="KW-1185">Reference proteome</keyword>
<evidence type="ECO:0000313" key="8">
    <source>
        <dbReference type="EMBL" id="QLH79038.1"/>
    </source>
</evidence>
<comment type="cofactor">
    <cofactor evidence="1">
        <name>Mg(2+)</name>
        <dbReference type="ChEBI" id="CHEBI:18420"/>
    </cofactor>
</comment>
<dbReference type="GO" id="GO:0046872">
    <property type="term" value="F:metal ion binding"/>
    <property type="evidence" value="ECO:0007669"/>
    <property type="project" value="UniProtKB-KW"/>
</dbReference>
<dbReference type="Proteomes" id="UP000509667">
    <property type="component" value="Chromosome"/>
</dbReference>
<dbReference type="AlphaFoldDB" id="A0A7D5P777"/>
<dbReference type="SUPFAM" id="SSF88723">
    <property type="entry name" value="PIN domain-like"/>
    <property type="match status" value="1"/>
</dbReference>
<keyword evidence="4" id="KW-0378">Hydrolase</keyword>
<dbReference type="OrthoDB" id="147588at2157"/>
<dbReference type="Gene3D" id="3.40.50.1010">
    <property type="entry name" value="5'-nuclease"/>
    <property type="match status" value="1"/>
</dbReference>
<organism evidence="8 9">
    <name type="scientific">Halosimplex rubrum</name>
    <dbReference type="NCBI Taxonomy" id="869889"/>
    <lineage>
        <taxon>Archaea</taxon>
        <taxon>Methanobacteriati</taxon>
        <taxon>Methanobacteriota</taxon>
        <taxon>Stenosarchaea group</taxon>
        <taxon>Halobacteria</taxon>
        <taxon>Halobacteriales</taxon>
        <taxon>Haloarculaceae</taxon>
        <taxon>Halosimplex</taxon>
    </lineage>
</organism>
<dbReference type="GO" id="GO:0004518">
    <property type="term" value="F:nuclease activity"/>
    <property type="evidence" value="ECO:0007669"/>
    <property type="project" value="UniProtKB-KW"/>
</dbReference>
<evidence type="ECO:0000256" key="5">
    <source>
        <dbReference type="ARBA" id="ARBA00022842"/>
    </source>
</evidence>
<evidence type="ECO:0000256" key="4">
    <source>
        <dbReference type="ARBA" id="ARBA00022801"/>
    </source>
</evidence>
<dbReference type="InterPro" id="IPR050556">
    <property type="entry name" value="Type_II_TA_system_RNase"/>
</dbReference>
<keyword evidence="2" id="KW-0540">Nuclease</keyword>
<dbReference type="InterPro" id="IPR002716">
    <property type="entry name" value="PIN_dom"/>
</dbReference>
<evidence type="ECO:0000256" key="1">
    <source>
        <dbReference type="ARBA" id="ARBA00001946"/>
    </source>
</evidence>
<evidence type="ECO:0000256" key="2">
    <source>
        <dbReference type="ARBA" id="ARBA00022722"/>
    </source>
</evidence>
<dbReference type="InterPro" id="IPR029060">
    <property type="entry name" value="PIN-like_dom_sf"/>
</dbReference>
<protein>
    <submittedName>
        <fullName evidence="8">PIN domain-containing protein</fullName>
    </submittedName>
</protein>
<dbReference type="GO" id="GO:0016787">
    <property type="term" value="F:hydrolase activity"/>
    <property type="evidence" value="ECO:0007669"/>
    <property type="project" value="UniProtKB-KW"/>
</dbReference>
<dbReference type="PANTHER" id="PTHR33653:SF1">
    <property type="entry name" value="RIBONUCLEASE VAPC2"/>
    <property type="match status" value="1"/>
</dbReference>
<sequence>MTFLDTSAIIQYLRGDTAVREHIEGREPWLTSTICVFEVIDGRLGSGSSDIVDIRQDFAGVQALDLNESIAIEAARLQDELLNDGDRLATADLLIAATARSTGDELVVADGDFETDALEDVMQVTNLRR</sequence>
<dbReference type="KEGG" id="hrr:HZS55_17815"/>
<keyword evidence="5" id="KW-0460">Magnesium</keyword>
<name>A0A7D5P777_9EURY</name>
<evidence type="ECO:0000256" key="3">
    <source>
        <dbReference type="ARBA" id="ARBA00022723"/>
    </source>
</evidence>
<proteinExistence type="inferred from homology"/>
<evidence type="ECO:0000256" key="6">
    <source>
        <dbReference type="ARBA" id="ARBA00038093"/>
    </source>
</evidence>